<dbReference type="AlphaFoldDB" id="A0A060XBN6"/>
<organism evidence="1 2">
    <name type="scientific">Oncorhynchus mykiss</name>
    <name type="common">Rainbow trout</name>
    <name type="synonym">Salmo gairdneri</name>
    <dbReference type="NCBI Taxonomy" id="8022"/>
    <lineage>
        <taxon>Eukaryota</taxon>
        <taxon>Metazoa</taxon>
        <taxon>Chordata</taxon>
        <taxon>Craniata</taxon>
        <taxon>Vertebrata</taxon>
        <taxon>Euteleostomi</taxon>
        <taxon>Actinopterygii</taxon>
        <taxon>Neopterygii</taxon>
        <taxon>Teleostei</taxon>
        <taxon>Protacanthopterygii</taxon>
        <taxon>Salmoniformes</taxon>
        <taxon>Salmonidae</taxon>
        <taxon>Salmoninae</taxon>
        <taxon>Oncorhynchus</taxon>
    </lineage>
</organism>
<evidence type="ECO:0000313" key="1">
    <source>
        <dbReference type="EMBL" id="CDQ77058.1"/>
    </source>
</evidence>
<accession>A0A060XBN6</accession>
<gene>
    <name evidence="1" type="ORF">GSONMT00026177001</name>
</gene>
<evidence type="ECO:0000313" key="2">
    <source>
        <dbReference type="Proteomes" id="UP000193380"/>
    </source>
</evidence>
<name>A0A060XBN6_ONCMY</name>
<dbReference type="PaxDb" id="8022-A0A060XBN6"/>
<dbReference type="STRING" id="8022.A0A060XBN6"/>
<reference evidence="1" key="2">
    <citation type="submission" date="2014-03" db="EMBL/GenBank/DDBJ databases">
        <authorList>
            <person name="Genoscope - CEA"/>
        </authorList>
    </citation>
    <scope>NUCLEOTIDE SEQUENCE</scope>
</reference>
<proteinExistence type="predicted"/>
<sequence length="184" mass="20067">MKTFLTIEIKDGRTTTTSSSSRGNLAPRISTNPIGQRAELTLGLRATPFKMSSSSLTYGSSFKTRVMSLTETDPLLLACLATVSMAGSLFLEAAPLSIKSQENNTLQGHTVNKPPCNSLVMMTASGLLPKHWAPYGSLALSSKRSPKHCWTWTTLQSIRNSLPLLVIMGYVAQSLRFTVLLVRY</sequence>
<reference evidence="1" key="1">
    <citation type="journal article" date="2014" name="Nat. Commun.">
        <title>The rainbow trout genome provides novel insights into evolution after whole-genome duplication in vertebrates.</title>
        <authorList>
            <person name="Berthelot C."/>
            <person name="Brunet F."/>
            <person name="Chalopin D."/>
            <person name="Juanchich A."/>
            <person name="Bernard M."/>
            <person name="Noel B."/>
            <person name="Bento P."/>
            <person name="Da Silva C."/>
            <person name="Labadie K."/>
            <person name="Alberti A."/>
            <person name="Aury J.M."/>
            <person name="Louis A."/>
            <person name="Dehais P."/>
            <person name="Bardou P."/>
            <person name="Montfort J."/>
            <person name="Klopp C."/>
            <person name="Cabau C."/>
            <person name="Gaspin C."/>
            <person name="Thorgaard G.H."/>
            <person name="Boussaha M."/>
            <person name="Quillet E."/>
            <person name="Guyomard R."/>
            <person name="Galiana D."/>
            <person name="Bobe J."/>
            <person name="Volff J.N."/>
            <person name="Genet C."/>
            <person name="Wincker P."/>
            <person name="Jaillon O."/>
            <person name="Roest Crollius H."/>
            <person name="Guiguen Y."/>
        </authorList>
    </citation>
    <scope>NUCLEOTIDE SEQUENCE [LARGE SCALE GENOMIC DNA]</scope>
</reference>
<dbReference type="EMBL" id="FR905200">
    <property type="protein sequence ID" value="CDQ77058.1"/>
    <property type="molecule type" value="Genomic_DNA"/>
</dbReference>
<dbReference type="Proteomes" id="UP000193380">
    <property type="component" value="Unassembled WGS sequence"/>
</dbReference>
<protein>
    <submittedName>
        <fullName evidence="1">Uncharacterized protein</fullName>
    </submittedName>
</protein>